<dbReference type="InterPro" id="IPR018609">
    <property type="entry name" value="Bud13"/>
</dbReference>
<dbReference type="GO" id="GO:0070274">
    <property type="term" value="C:RES complex"/>
    <property type="evidence" value="ECO:0007669"/>
    <property type="project" value="TreeGrafter"/>
</dbReference>
<dbReference type="Pfam" id="PF09736">
    <property type="entry name" value="Bud13"/>
    <property type="match status" value="1"/>
</dbReference>
<protein>
    <submittedName>
        <fullName evidence="3">Uncharacterized protein</fullName>
    </submittedName>
</protein>
<dbReference type="GO" id="GO:0000398">
    <property type="term" value="P:mRNA splicing, via spliceosome"/>
    <property type="evidence" value="ECO:0007669"/>
    <property type="project" value="TreeGrafter"/>
</dbReference>
<feature type="compositionally biased region" description="Polar residues" evidence="2">
    <location>
        <begin position="127"/>
        <end position="136"/>
    </location>
</feature>
<dbReference type="GO" id="GO:0005684">
    <property type="term" value="C:U2-type spliceosomal complex"/>
    <property type="evidence" value="ECO:0007669"/>
    <property type="project" value="TreeGrafter"/>
</dbReference>
<evidence type="ECO:0000256" key="1">
    <source>
        <dbReference type="ARBA" id="ARBA00011069"/>
    </source>
</evidence>
<feature type="compositionally biased region" description="Low complexity" evidence="2">
    <location>
        <begin position="240"/>
        <end position="261"/>
    </location>
</feature>
<name>A0AAV1IFW1_9CHLO</name>
<dbReference type="PANTHER" id="PTHR31809:SF0">
    <property type="entry name" value="BUD13 HOMOLOG"/>
    <property type="match status" value="1"/>
</dbReference>
<dbReference type="EMBL" id="CAUYUE010000012">
    <property type="protein sequence ID" value="CAK0785350.1"/>
    <property type="molecule type" value="Genomic_DNA"/>
</dbReference>
<dbReference type="PANTHER" id="PTHR31809">
    <property type="entry name" value="BUD13 HOMOLOG"/>
    <property type="match status" value="1"/>
</dbReference>
<sequence>MFKGLSTLRKHERKAAANTEESKKLQAYLSKYTSSNGDDGSEKKRRKKKKVGGPTAGLRIVDEDATGFRTGPAARMQGDDDDAEDEDEDGPVIANPGEAELARKLIERERAGLEAQGWSAVGGEARNGSSAAQQDASPPRRKRQRHDSPDTSPPRRQRHDTPDASPPRLQQQGSPDASPPRRRRHNSPDASPPRRRRHDSPDASPPRRRRHDSSSASPPHRAQAQQNDSDASLPRRRPAAEASPDPSPPRRSQAAVAAGVDQDVRKAEVMQSGANAGLVRGRELKEQLLRKQQADKERFARLDADKTGRSAKTVYRDKEKGTRLEGGAEELKALQDAKKPKHEKPAWGGGIAQMREREQQQEELRQQAARPFARTADDADRDMGLRERVRFGDPFAGKLARSRPAALPAPIVPAHMRKQMKKSGFVVPHEVPPHSWLKRRMGPPMNRYNIRPGRHWDGVDRSNGFEANMFKTRNELAARGDTAHMWAQQDM</sequence>
<dbReference type="GO" id="GO:0003723">
    <property type="term" value="F:RNA binding"/>
    <property type="evidence" value="ECO:0007669"/>
    <property type="project" value="TreeGrafter"/>
</dbReference>
<reference evidence="3 4" key="1">
    <citation type="submission" date="2023-10" db="EMBL/GenBank/DDBJ databases">
        <authorList>
            <person name="Maclean D."/>
            <person name="Macfadyen A."/>
        </authorList>
    </citation>
    <scope>NUCLEOTIDE SEQUENCE [LARGE SCALE GENOMIC DNA]</scope>
</reference>
<feature type="region of interest" description="Disordered" evidence="2">
    <location>
        <begin position="299"/>
        <end position="347"/>
    </location>
</feature>
<feature type="compositionally biased region" description="Basic and acidic residues" evidence="2">
    <location>
        <begin position="100"/>
        <end position="112"/>
    </location>
</feature>
<evidence type="ECO:0000313" key="3">
    <source>
        <dbReference type="EMBL" id="CAK0785350.1"/>
    </source>
</evidence>
<evidence type="ECO:0000256" key="2">
    <source>
        <dbReference type="SAM" id="MobiDB-lite"/>
    </source>
</evidence>
<gene>
    <name evidence="3" type="ORF">CVIRNUC_008557</name>
</gene>
<feature type="region of interest" description="Disordered" evidence="2">
    <location>
        <begin position="1"/>
        <end position="263"/>
    </location>
</feature>
<comment type="caution">
    <text evidence="3">The sequence shown here is derived from an EMBL/GenBank/DDBJ whole genome shotgun (WGS) entry which is preliminary data.</text>
</comment>
<comment type="similarity">
    <text evidence="1">Belongs to the CWC26 family.</text>
</comment>
<keyword evidence="4" id="KW-1185">Reference proteome</keyword>
<feature type="compositionally biased region" description="Basic and acidic residues" evidence="2">
    <location>
        <begin position="299"/>
        <end position="323"/>
    </location>
</feature>
<feature type="compositionally biased region" description="Acidic residues" evidence="2">
    <location>
        <begin position="79"/>
        <end position="90"/>
    </location>
</feature>
<dbReference type="InterPro" id="IPR051112">
    <property type="entry name" value="CWC26_splicing_factor"/>
</dbReference>
<feature type="compositionally biased region" description="Basic and acidic residues" evidence="2">
    <location>
        <begin position="329"/>
        <end position="338"/>
    </location>
</feature>
<evidence type="ECO:0000313" key="4">
    <source>
        <dbReference type="Proteomes" id="UP001314263"/>
    </source>
</evidence>
<organism evidence="3 4">
    <name type="scientific">Coccomyxa viridis</name>
    <dbReference type="NCBI Taxonomy" id="1274662"/>
    <lineage>
        <taxon>Eukaryota</taxon>
        <taxon>Viridiplantae</taxon>
        <taxon>Chlorophyta</taxon>
        <taxon>core chlorophytes</taxon>
        <taxon>Trebouxiophyceae</taxon>
        <taxon>Trebouxiophyceae incertae sedis</taxon>
        <taxon>Coccomyxaceae</taxon>
        <taxon>Coccomyxa</taxon>
    </lineage>
</organism>
<accession>A0AAV1IFW1</accession>
<dbReference type="Proteomes" id="UP001314263">
    <property type="component" value="Unassembled WGS sequence"/>
</dbReference>
<proteinExistence type="inferred from homology"/>
<dbReference type="AlphaFoldDB" id="A0AAV1IFW1"/>